<dbReference type="PANTHER" id="PTHR38042:SF1">
    <property type="entry name" value="UROPORPHYRINOGEN-III SYNTHASE, CHLOROPLASTIC"/>
    <property type="match status" value="1"/>
</dbReference>
<evidence type="ECO:0000259" key="10">
    <source>
        <dbReference type="Pfam" id="PF02602"/>
    </source>
</evidence>
<evidence type="ECO:0000256" key="3">
    <source>
        <dbReference type="ARBA" id="ARBA00013109"/>
    </source>
</evidence>
<evidence type="ECO:0000256" key="2">
    <source>
        <dbReference type="ARBA" id="ARBA00008133"/>
    </source>
</evidence>
<evidence type="ECO:0000313" key="11">
    <source>
        <dbReference type="EMBL" id="MCU5746072.1"/>
    </source>
</evidence>
<keyword evidence="5 9" id="KW-0627">Porphyrin biosynthesis</keyword>
<dbReference type="RefSeq" id="WP_262855512.1">
    <property type="nucleotide sequence ID" value="NZ_JAOPKZ010000007.1"/>
</dbReference>
<dbReference type="Gene3D" id="3.40.50.10090">
    <property type="match status" value="2"/>
</dbReference>
<dbReference type="EC" id="4.2.1.75" evidence="3 9"/>
<keyword evidence="4 9" id="KW-0456">Lyase</keyword>
<comment type="catalytic activity">
    <reaction evidence="8 9">
        <text>hydroxymethylbilane = uroporphyrinogen III + H2O</text>
        <dbReference type="Rhea" id="RHEA:18965"/>
        <dbReference type="ChEBI" id="CHEBI:15377"/>
        <dbReference type="ChEBI" id="CHEBI:57308"/>
        <dbReference type="ChEBI" id="CHEBI:57845"/>
        <dbReference type="EC" id="4.2.1.75"/>
    </reaction>
</comment>
<feature type="domain" description="Tetrapyrrole biosynthesis uroporphyrinogen III synthase" evidence="10">
    <location>
        <begin position="14"/>
        <end position="218"/>
    </location>
</feature>
<gene>
    <name evidence="11" type="ORF">N9R04_04970</name>
</gene>
<evidence type="ECO:0000256" key="8">
    <source>
        <dbReference type="ARBA" id="ARBA00048617"/>
    </source>
</evidence>
<keyword evidence="12" id="KW-1185">Reference proteome</keyword>
<sequence>MNSVIVMTQTSKYEARELPIVHKPLIKIEPLSFNMDLLKLNYDWILFSSKNAVKYFYKYLEKVNYTHVATIGEKTKAYCESLGLKVDFSPSQFSQEGFISEFQASKGSKILIPSSNKARPYLVDSLLNEGYKVRKIDLYEPIAWTSHVQDVLELLKRNKVSALTFASSSAVKILCEAIKPYSISLPPIFVIGRQTLTTLRNYGFTGEIAEQQTIDSLITKVKESWFKNEI</sequence>
<comment type="similarity">
    <text evidence="2 9">Belongs to the uroporphyrinogen-III synthase family.</text>
</comment>
<dbReference type="PANTHER" id="PTHR38042">
    <property type="entry name" value="UROPORPHYRINOGEN-III SYNTHASE, CHLOROPLASTIC"/>
    <property type="match status" value="1"/>
</dbReference>
<evidence type="ECO:0000256" key="7">
    <source>
        <dbReference type="ARBA" id="ARBA00040167"/>
    </source>
</evidence>
<name>A0ABT2QQ35_9STAP</name>
<protein>
    <recommendedName>
        <fullName evidence="7 9">Uroporphyrinogen-III synthase</fullName>
        <ecNumber evidence="3 9">4.2.1.75</ecNumber>
    </recommendedName>
</protein>
<evidence type="ECO:0000256" key="1">
    <source>
        <dbReference type="ARBA" id="ARBA00004772"/>
    </source>
</evidence>
<evidence type="ECO:0000256" key="6">
    <source>
        <dbReference type="ARBA" id="ARBA00037589"/>
    </source>
</evidence>
<dbReference type="EMBL" id="JAOPKZ010000007">
    <property type="protein sequence ID" value="MCU5746072.1"/>
    <property type="molecule type" value="Genomic_DNA"/>
</dbReference>
<dbReference type="CDD" id="cd06578">
    <property type="entry name" value="HemD"/>
    <property type="match status" value="1"/>
</dbReference>
<dbReference type="Pfam" id="PF02602">
    <property type="entry name" value="HEM4"/>
    <property type="match status" value="1"/>
</dbReference>
<comment type="pathway">
    <text evidence="1 9">Porphyrin-containing compound metabolism; protoporphyrin-IX biosynthesis; coproporphyrinogen-III from 5-aminolevulinate: step 3/4.</text>
</comment>
<dbReference type="SUPFAM" id="SSF69618">
    <property type="entry name" value="HemD-like"/>
    <property type="match status" value="1"/>
</dbReference>
<evidence type="ECO:0000313" key="12">
    <source>
        <dbReference type="Proteomes" id="UP001209553"/>
    </source>
</evidence>
<comment type="caution">
    <text evidence="11">The sequence shown here is derived from an EMBL/GenBank/DDBJ whole genome shotgun (WGS) entry which is preliminary data.</text>
</comment>
<organism evidence="11 12">
    <name type="scientific">Staphylococcus marylandisciuri</name>
    <dbReference type="NCBI Taxonomy" id="2981529"/>
    <lineage>
        <taxon>Bacteria</taxon>
        <taxon>Bacillati</taxon>
        <taxon>Bacillota</taxon>
        <taxon>Bacilli</taxon>
        <taxon>Bacillales</taxon>
        <taxon>Staphylococcaceae</taxon>
        <taxon>Staphylococcus</taxon>
    </lineage>
</organism>
<proteinExistence type="inferred from homology"/>
<evidence type="ECO:0000256" key="4">
    <source>
        <dbReference type="ARBA" id="ARBA00023239"/>
    </source>
</evidence>
<evidence type="ECO:0000256" key="5">
    <source>
        <dbReference type="ARBA" id="ARBA00023244"/>
    </source>
</evidence>
<evidence type="ECO:0000256" key="9">
    <source>
        <dbReference type="RuleBase" id="RU366031"/>
    </source>
</evidence>
<comment type="function">
    <text evidence="6 9">Catalyzes cyclization of the linear tetrapyrrole, hydroxymethylbilane, to the macrocyclic uroporphyrinogen III.</text>
</comment>
<dbReference type="Proteomes" id="UP001209553">
    <property type="component" value="Unassembled WGS sequence"/>
</dbReference>
<dbReference type="InterPro" id="IPR003754">
    <property type="entry name" value="4pyrrol_synth_uPrphyn_synth"/>
</dbReference>
<dbReference type="InterPro" id="IPR039793">
    <property type="entry name" value="UROS/Hem4"/>
</dbReference>
<dbReference type="InterPro" id="IPR036108">
    <property type="entry name" value="4pyrrol_syn_uPrphyn_synt_sf"/>
</dbReference>
<reference evidence="11 12" key="1">
    <citation type="journal article" date="2023" name="Int. J. Syst. Evol. Microbiol.">
        <title>Streptococcus sciuri sp. nov., Staphylococcus marylandisciuri sp. nov. and Staphylococcus americanisciuri sp. nov., isolated from faeces of eastern grey squirrel (Sciurus carolinensis).</title>
        <authorList>
            <person name="Volokhov D.V."/>
            <person name="Zagorodnyaya T.A."/>
            <person name="Furtak V.A."/>
            <person name="Nattanmai G."/>
            <person name="Randall L."/>
            <person name="Jose S."/>
            <person name="Gao Y."/>
            <person name="Eisenberg T."/>
            <person name="Delmonte P."/>
            <person name="Blom J."/>
            <person name="Mitchell K.K."/>
        </authorList>
    </citation>
    <scope>NUCLEOTIDE SEQUENCE [LARGE SCALE GENOMIC DNA]</scope>
    <source>
        <strain evidence="11 12">SQ8-PEA</strain>
    </source>
</reference>
<accession>A0ABT2QQ35</accession>